<feature type="domain" description="Phospholipase/carboxylesterase/thioesterase" evidence="3">
    <location>
        <begin position="15"/>
        <end position="228"/>
    </location>
</feature>
<accession>A0A6G8F379</accession>
<dbReference type="SUPFAM" id="SSF53474">
    <property type="entry name" value="alpha/beta-Hydrolases"/>
    <property type="match status" value="1"/>
</dbReference>
<dbReference type="AlphaFoldDB" id="A0A6G8F379"/>
<comment type="similarity">
    <text evidence="1">Belongs to the AB hydrolase superfamily. AB hydrolase 2 family.</text>
</comment>
<dbReference type="InterPro" id="IPR050565">
    <property type="entry name" value="LYPA1-2/EST-like"/>
</dbReference>
<evidence type="ECO:0000259" key="3">
    <source>
        <dbReference type="Pfam" id="PF02230"/>
    </source>
</evidence>
<dbReference type="InterPro" id="IPR003140">
    <property type="entry name" value="PLipase/COase/thioEstase"/>
</dbReference>
<evidence type="ECO:0000256" key="2">
    <source>
        <dbReference type="ARBA" id="ARBA00022801"/>
    </source>
</evidence>
<organism evidence="4">
    <name type="scientific">uncultured Alphaproteobacteria bacterium</name>
    <dbReference type="NCBI Taxonomy" id="91750"/>
    <lineage>
        <taxon>Bacteria</taxon>
        <taxon>Pseudomonadati</taxon>
        <taxon>Pseudomonadota</taxon>
        <taxon>Alphaproteobacteria</taxon>
        <taxon>environmental samples</taxon>
    </lineage>
</organism>
<protein>
    <submittedName>
        <fullName evidence="4">Carboxylesterase</fullName>
        <ecNumber evidence="4">3.1.1.-</ecNumber>
    </submittedName>
</protein>
<gene>
    <name evidence="4" type="ORF">PlAlph_6420</name>
</gene>
<dbReference type="EMBL" id="MN990732">
    <property type="protein sequence ID" value="QIM10750.1"/>
    <property type="molecule type" value="Genomic_DNA"/>
</dbReference>
<dbReference type="Pfam" id="PF02230">
    <property type="entry name" value="Abhydrolase_2"/>
    <property type="match status" value="1"/>
</dbReference>
<evidence type="ECO:0000313" key="4">
    <source>
        <dbReference type="EMBL" id="QIM10750.1"/>
    </source>
</evidence>
<dbReference type="Gene3D" id="3.40.50.1820">
    <property type="entry name" value="alpha/beta hydrolase"/>
    <property type="match status" value="1"/>
</dbReference>
<dbReference type="GO" id="GO:0016787">
    <property type="term" value="F:hydrolase activity"/>
    <property type="evidence" value="ECO:0007669"/>
    <property type="project" value="UniProtKB-KW"/>
</dbReference>
<dbReference type="PANTHER" id="PTHR10655:SF17">
    <property type="entry name" value="LYSOPHOSPHOLIPASE-LIKE PROTEIN 1"/>
    <property type="match status" value="1"/>
</dbReference>
<name>A0A6G8F379_9PROT</name>
<dbReference type="EC" id="3.1.1.-" evidence="4"/>
<keyword evidence="2 4" id="KW-0378">Hydrolase</keyword>
<proteinExistence type="inferred from homology"/>
<evidence type="ECO:0000256" key="1">
    <source>
        <dbReference type="ARBA" id="ARBA00006499"/>
    </source>
</evidence>
<reference evidence="4" key="1">
    <citation type="journal article" date="2020" name="J. ISSAAS">
        <title>Lactobacilli and other gastrointestinal microbiota of Peromyscus leucopus, reservoir host for agents of Lyme disease and other zoonoses in North America.</title>
        <authorList>
            <person name="Milovic A."/>
            <person name="Bassam K."/>
            <person name="Shao H."/>
            <person name="Chatzistamou I."/>
            <person name="Tufts D.M."/>
            <person name="Diuk-Wasser M."/>
            <person name="Barbour A.G."/>
        </authorList>
    </citation>
    <scope>NUCLEOTIDE SEQUENCE</scope>
    <source>
        <strain evidence="4">LL90</strain>
    </source>
</reference>
<dbReference type="InterPro" id="IPR029058">
    <property type="entry name" value="AB_hydrolase_fold"/>
</dbReference>
<dbReference type="PANTHER" id="PTHR10655">
    <property type="entry name" value="LYSOPHOSPHOLIPASE-RELATED"/>
    <property type="match status" value="1"/>
</dbReference>
<sequence>MALYQFKSYGNTVNPNKLIIFIHGYKSSMDEISAEAALLAILLKQAVIITPQSNKTHKNNKIRYWYNVSDYDVGHKRRNPETPLNEIVDIYNAAGEQLSQQAAEMNTFIDEMQQIFKIDDENTYIAGFSQGAMMAIYTALSRHNTIGGCFALSGIVAGKDCLEKELRSKPKVYMLHGKEDITVQYKTLDFSIDWLQKHNVLAEGLRYSNLAHKITHSEIELIAKVVNKNGQKYP</sequence>